<reference evidence="1" key="1">
    <citation type="submission" date="2018-09" db="EMBL/GenBank/DDBJ databases">
        <title>Murine metabolic-syndrome-specific gut microbial biobank.</title>
        <authorList>
            <person name="Liu C."/>
        </authorList>
    </citation>
    <scope>NUCLEOTIDE SEQUENCE</scope>
    <source>
        <strain evidence="1">D42-62</strain>
    </source>
</reference>
<evidence type="ECO:0000313" key="1">
    <source>
        <dbReference type="EMBL" id="NBJ95494.1"/>
    </source>
</evidence>
<dbReference type="Proteomes" id="UP001154420">
    <property type="component" value="Unassembled WGS sequence"/>
</dbReference>
<gene>
    <name evidence="1" type="ORF">D5281_23995</name>
</gene>
<organism evidence="1 2">
    <name type="scientific">Parablautia muri</name>
    <dbReference type="NCBI Taxonomy" id="2320879"/>
    <lineage>
        <taxon>Bacteria</taxon>
        <taxon>Bacillati</taxon>
        <taxon>Bacillota</taxon>
        <taxon>Clostridia</taxon>
        <taxon>Lachnospirales</taxon>
        <taxon>Lachnospiraceae</taxon>
        <taxon>Parablautia</taxon>
    </lineage>
</organism>
<dbReference type="AlphaFoldDB" id="A0A9X5BK26"/>
<sequence>MTEPEVSLRLAMYYIKKHLTEQDVKVSIDGAHIKIGKVLHFNIERFLRENNFVKMDEDFGRWQGRYCIKGQRAEIILESIPGYGDVQILLQNGKTLFVESKKVNREKVVRSPLL</sequence>
<protein>
    <submittedName>
        <fullName evidence="1">Uncharacterized protein</fullName>
    </submittedName>
</protein>
<evidence type="ECO:0000313" key="2">
    <source>
        <dbReference type="Proteomes" id="UP001154420"/>
    </source>
</evidence>
<dbReference type="OrthoDB" id="5917027at2"/>
<dbReference type="EMBL" id="QZDT01000101">
    <property type="protein sequence ID" value="NBJ95494.1"/>
    <property type="molecule type" value="Genomic_DNA"/>
</dbReference>
<name>A0A9X5BK26_9FIRM</name>
<proteinExistence type="predicted"/>
<keyword evidence="2" id="KW-1185">Reference proteome</keyword>
<accession>A0A9X5BK26</accession>
<dbReference type="RefSeq" id="WP_160562379.1">
    <property type="nucleotide sequence ID" value="NZ_QZDT01000101.1"/>
</dbReference>
<comment type="caution">
    <text evidence="1">The sequence shown here is derived from an EMBL/GenBank/DDBJ whole genome shotgun (WGS) entry which is preliminary data.</text>
</comment>